<feature type="transmembrane region" description="Helical" evidence="9">
    <location>
        <begin position="12"/>
        <end position="34"/>
    </location>
</feature>
<accession>A0ABS1WY30</accession>
<dbReference type="RefSeq" id="WP_203167969.1">
    <property type="nucleotide sequence ID" value="NZ_JAEVLS010000003.1"/>
</dbReference>
<name>A0ABS1WY30_9GAMM</name>
<dbReference type="Pfam" id="PF01758">
    <property type="entry name" value="SBF"/>
    <property type="match status" value="1"/>
</dbReference>
<feature type="transmembrane region" description="Helical" evidence="9">
    <location>
        <begin position="290"/>
        <end position="312"/>
    </location>
</feature>
<proteinExistence type="inferred from homology"/>
<keyword evidence="5 8" id="KW-0812">Transmembrane</keyword>
<evidence type="ECO:0000313" key="10">
    <source>
        <dbReference type="EMBL" id="MBM0105892.1"/>
    </source>
</evidence>
<evidence type="ECO:0000256" key="7">
    <source>
        <dbReference type="ARBA" id="ARBA00023136"/>
    </source>
</evidence>
<feature type="transmembrane region" description="Helical" evidence="9">
    <location>
        <begin position="318"/>
        <end position="341"/>
    </location>
</feature>
<gene>
    <name evidence="10" type="primary">arsB</name>
    <name evidence="10" type="ORF">JM946_14265</name>
</gene>
<dbReference type="PANTHER" id="PTHR43057">
    <property type="entry name" value="ARSENITE EFFLUX TRANSPORTER"/>
    <property type="match status" value="1"/>
</dbReference>
<evidence type="ECO:0000313" key="11">
    <source>
        <dbReference type="Proteomes" id="UP000661077"/>
    </source>
</evidence>
<feature type="transmembrane region" description="Helical" evidence="9">
    <location>
        <begin position="112"/>
        <end position="131"/>
    </location>
</feature>
<comment type="similarity">
    <text evidence="2 8">Belongs to the arsenical resistance-3 (ACR3) (TC 2.A.59) family.</text>
</comment>
<keyword evidence="3 8" id="KW-0813">Transport</keyword>
<keyword evidence="6 8" id="KW-1133">Transmembrane helix</keyword>
<evidence type="ECO:0000256" key="3">
    <source>
        <dbReference type="ARBA" id="ARBA00022448"/>
    </source>
</evidence>
<dbReference type="EMBL" id="JAEVLS010000003">
    <property type="protein sequence ID" value="MBM0105892.1"/>
    <property type="molecule type" value="Genomic_DNA"/>
</dbReference>
<dbReference type="NCBIfam" id="TIGR00832">
    <property type="entry name" value="acr3"/>
    <property type="match status" value="1"/>
</dbReference>
<feature type="transmembrane region" description="Helical" evidence="9">
    <location>
        <begin position="225"/>
        <end position="243"/>
    </location>
</feature>
<keyword evidence="11" id="KW-1185">Reference proteome</keyword>
<comment type="caution">
    <text evidence="10">The sequence shown here is derived from an EMBL/GenBank/DDBJ whole genome shotgun (WGS) entry which is preliminary data.</text>
</comment>
<dbReference type="InterPro" id="IPR004706">
    <property type="entry name" value="Arsenical-R_Acr3"/>
</dbReference>
<reference evidence="10 11" key="1">
    <citation type="journal article" date="2021" name="Int. J. Syst. Evol. Microbiol.">
        <title>Steroidobacter gossypii sp. nov., isolated from soil of cotton cropping field.</title>
        <authorList>
            <person name="Huang R."/>
            <person name="Yang S."/>
            <person name="Zhen C."/>
            <person name="Liu W."/>
        </authorList>
    </citation>
    <scope>NUCLEOTIDE SEQUENCE [LARGE SCALE GENOMIC DNA]</scope>
    <source>
        <strain evidence="10 11">S1-65</strain>
    </source>
</reference>
<keyword evidence="4 8" id="KW-1003">Cell membrane</keyword>
<dbReference type="PIRSF" id="PIRSF005508">
    <property type="entry name" value="Acr3"/>
    <property type="match status" value="1"/>
</dbReference>
<feature type="transmembrane region" description="Helical" evidence="9">
    <location>
        <begin position="186"/>
        <end position="204"/>
    </location>
</feature>
<evidence type="ECO:0000256" key="1">
    <source>
        <dbReference type="ARBA" id="ARBA00004651"/>
    </source>
</evidence>
<feature type="transmembrane region" description="Helical" evidence="9">
    <location>
        <begin position="46"/>
        <end position="66"/>
    </location>
</feature>
<evidence type="ECO:0000256" key="2">
    <source>
        <dbReference type="ARBA" id="ARBA00010110"/>
    </source>
</evidence>
<dbReference type="PANTHER" id="PTHR43057:SF1">
    <property type="entry name" value="ARSENICAL-RESISTANCE PROTEIN 3"/>
    <property type="match status" value="1"/>
</dbReference>
<evidence type="ECO:0000256" key="5">
    <source>
        <dbReference type="ARBA" id="ARBA00022692"/>
    </source>
</evidence>
<dbReference type="InterPro" id="IPR038770">
    <property type="entry name" value="Na+/solute_symporter_sf"/>
</dbReference>
<comment type="subcellular location">
    <subcellularLocation>
        <location evidence="1 8">Cell membrane</location>
        <topology evidence="1 8">Multi-pass membrane protein</topology>
    </subcellularLocation>
</comment>
<evidence type="ECO:0000256" key="9">
    <source>
        <dbReference type="SAM" id="Phobius"/>
    </source>
</evidence>
<feature type="transmembrane region" description="Helical" evidence="9">
    <location>
        <begin position="143"/>
        <end position="166"/>
    </location>
</feature>
<sequence>MAEAITRKLSFLDRYLTLWIFVAMAVGLAIGHWFEGAPALIQRFDAGTTNVPIAIGLILMMYPPLAKVRYELLGRVFADTKIVRLSLLQNWLIGPALMFVLAVIFLHDFPEYMAGLILVGIARCIAMVLVWNQLAKGSSEYGAALVALNSIFQILTFSLYAWVFMTVLPDWLGLSGTAVDVSMGDIFKSVLIYLGIPFAAGFLSRRLLVALKGEDWYTSIFLPRVSPITLIALLFTIVVMFALKGDAIVQIPLDVLRIAVPLMLYFALMFLLSFFMAYRLGADYERSATVAFTAAGNNFELAIAVAIAVFGIGSKVAFAAVIGPLVEVPALIGLVHLALYFQRRFYHGAPQAPAPAPLVSSQPSEAGPVRE</sequence>
<feature type="transmembrane region" description="Helical" evidence="9">
    <location>
        <begin position="87"/>
        <end position="106"/>
    </location>
</feature>
<feature type="transmembrane region" description="Helical" evidence="9">
    <location>
        <begin position="255"/>
        <end position="278"/>
    </location>
</feature>
<organism evidence="10 11">
    <name type="scientific">Steroidobacter gossypii</name>
    <dbReference type="NCBI Taxonomy" id="2805490"/>
    <lineage>
        <taxon>Bacteria</taxon>
        <taxon>Pseudomonadati</taxon>
        <taxon>Pseudomonadota</taxon>
        <taxon>Gammaproteobacteria</taxon>
        <taxon>Steroidobacterales</taxon>
        <taxon>Steroidobacteraceae</taxon>
        <taxon>Steroidobacter</taxon>
    </lineage>
</organism>
<evidence type="ECO:0000256" key="8">
    <source>
        <dbReference type="PIRNR" id="PIRNR005508"/>
    </source>
</evidence>
<evidence type="ECO:0000256" key="4">
    <source>
        <dbReference type="ARBA" id="ARBA00022475"/>
    </source>
</evidence>
<evidence type="ECO:0000256" key="6">
    <source>
        <dbReference type="ARBA" id="ARBA00022989"/>
    </source>
</evidence>
<keyword evidence="7 8" id="KW-0472">Membrane</keyword>
<dbReference type="Proteomes" id="UP000661077">
    <property type="component" value="Unassembled WGS sequence"/>
</dbReference>
<protein>
    <submittedName>
        <fullName evidence="10">ACR3 family arsenite efflux transporter</fullName>
    </submittedName>
</protein>
<dbReference type="Gene3D" id="1.20.1530.20">
    <property type="match status" value="1"/>
</dbReference>
<dbReference type="InterPro" id="IPR002657">
    <property type="entry name" value="BilAc:Na_symport/Acr3"/>
</dbReference>